<feature type="region of interest" description="Disordered" evidence="1">
    <location>
        <begin position="529"/>
        <end position="548"/>
    </location>
</feature>
<name>A0A1M2VQ55_TRAPU</name>
<dbReference type="Proteomes" id="UP000184267">
    <property type="component" value="Unassembled WGS sequence"/>
</dbReference>
<proteinExistence type="predicted"/>
<dbReference type="EMBL" id="MNAD01000882">
    <property type="protein sequence ID" value="OJT09727.1"/>
    <property type="molecule type" value="Genomic_DNA"/>
</dbReference>
<sequence length="828" mass="89506">MTSEFINTPEKLSHALQYWKNYTFKDTYYKLQDVADSIDTPRRLVEARACNGGRWTLCHTGFKAGSQEVILHTAAVWMWNSDLDTGNFVPEGQTAPDKVPESRMQKEPSNVCQFSYAVDTSQDKSLYDAQKVFERFIVAQKDFNRANRKRRQWQLGLGNYDNTYIFSAPMFARRAAYPRSAQHSVEYQVHPWLAAATEDPDGAFFPHPERPRILEAAHGEFHNISGCVPPMLQRGDLVWISFYVEFIIGGHSWNPNFVPVEIVRVGTVASHLVGASDEPPTPPKRQTLQAGQTFSLSMDFPMFSDADEPSSPPVASGSHTANVVPDSESDSATLMGSSPGPQARPHSSALIIQAHPQERNLASPFMSAVSGGGSSVRRLSTSNPVQGMLVGPSSALDVSTAGSASVQTVSAPSDTRHVPLGTVAGPSASGGSTRVIQAPAVPESTARLLIPTPSVASIPRGTIVSDGDPVVSTPITHPVVDTTITFAPRRRQPARAVASQDTPKSNETRFTAEDANRITSFHVRSAWSRNASPVDEWQAESPSAGRSKKFKLTGPLAEAADIGPSHIIDDPSEDGVGTSAEELALRVPVRDAATPASKKTQPVASSPLKRKRAAAAKPKSRKVAASSTGGVQDTPPYLVCYKVVRRLSKNDTDTEVRLCAEQSIGVGLCDGLSKGEEQKIMGVYLQDHWPDDTADWVSTLLKKGGRTGKVEVLTVWMRCRGAPMLIGCSRYSAIPDDLSANLIPTLKMYIIPADILLSGVLAPVTTFLEGVGSDTAMDMYLITHSPLLASALFDSVLAFLAARGKARQGEYVDHAVRRRNPDSRGTKA</sequence>
<reference evidence="2 3" key="1">
    <citation type="submission" date="2016-10" db="EMBL/GenBank/DDBJ databases">
        <title>Genome sequence of the basidiomycete white-rot fungus Trametes pubescens.</title>
        <authorList>
            <person name="Makela M.R."/>
            <person name="Granchi Z."/>
            <person name="Peng M."/>
            <person name="De Vries R.P."/>
            <person name="Grigoriev I."/>
            <person name="Riley R."/>
            <person name="Hilden K."/>
        </authorList>
    </citation>
    <scope>NUCLEOTIDE SEQUENCE [LARGE SCALE GENOMIC DNA]</scope>
    <source>
        <strain evidence="2 3">FBCC735</strain>
    </source>
</reference>
<protein>
    <submittedName>
        <fullName evidence="2">Uncharacterized protein</fullName>
    </submittedName>
</protein>
<feature type="region of interest" description="Disordered" evidence="1">
    <location>
        <begin position="300"/>
        <end position="346"/>
    </location>
</feature>
<dbReference type="OrthoDB" id="2747971at2759"/>
<comment type="caution">
    <text evidence="2">The sequence shown here is derived from an EMBL/GenBank/DDBJ whole genome shotgun (WGS) entry which is preliminary data.</text>
</comment>
<accession>A0A1M2VQ55</accession>
<keyword evidence="3" id="KW-1185">Reference proteome</keyword>
<dbReference type="STRING" id="154538.A0A1M2VQ55"/>
<feature type="compositionally biased region" description="Polar residues" evidence="1">
    <location>
        <begin position="330"/>
        <end position="340"/>
    </location>
</feature>
<feature type="compositionally biased region" description="Basic residues" evidence="1">
    <location>
        <begin position="608"/>
        <end position="622"/>
    </location>
</feature>
<gene>
    <name evidence="2" type="ORF">TRAPUB_13795</name>
</gene>
<evidence type="ECO:0000313" key="3">
    <source>
        <dbReference type="Proteomes" id="UP000184267"/>
    </source>
</evidence>
<dbReference type="AlphaFoldDB" id="A0A1M2VQ55"/>
<evidence type="ECO:0000256" key="1">
    <source>
        <dbReference type="SAM" id="MobiDB-lite"/>
    </source>
</evidence>
<evidence type="ECO:0000313" key="2">
    <source>
        <dbReference type="EMBL" id="OJT09727.1"/>
    </source>
</evidence>
<organism evidence="2 3">
    <name type="scientific">Trametes pubescens</name>
    <name type="common">White-rot fungus</name>
    <dbReference type="NCBI Taxonomy" id="154538"/>
    <lineage>
        <taxon>Eukaryota</taxon>
        <taxon>Fungi</taxon>
        <taxon>Dikarya</taxon>
        <taxon>Basidiomycota</taxon>
        <taxon>Agaricomycotina</taxon>
        <taxon>Agaricomycetes</taxon>
        <taxon>Polyporales</taxon>
        <taxon>Polyporaceae</taxon>
        <taxon>Trametes</taxon>
    </lineage>
</organism>
<feature type="region of interest" description="Disordered" evidence="1">
    <location>
        <begin position="590"/>
        <end position="629"/>
    </location>
</feature>